<proteinExistence type="predicted"/>
<keyword evidence="2" id="KW-1185">Reference proteome</keyword>
<organism evidence="1 2">
    <name type="scientific">Russula earlei</name>
    <dbReference type="NCBI Taxonomy" id="71964"/>
    <lineage>
        <taxon>Eukaryota</taxon>
        <taxon>Fungi</taxon>
        <taxon>Dikarya</taxon>
        <taxon>Basidiomycota</taxon>
        <taxon>Agaricomycotina</taxon>
        <taxon>Agaricomycetes</taxon>
        <taxon>Russulales</taxon>
        <taxon>Russulaceae</taxon>
        <taxon>Russula</taxon>
    </lineage>
</organism>
<reference evidence="1" key="1">
    <citation type="submission" date="2021-03" db="EMBL/GenBank/DDBJ databases">
        <title>Evolutionary priming and transition to the ectomycorrhizal habit in an iconic lineage of mushroom-forming fungi: is preadaptation a requirement?</title>
        <authorList>
            <consortium name="DOE Joint Genome Institute"/>
            <person name="Looney B.P."/>
            <person name="Miyauchi S."/>
            <person name="Morin E."/>
            <person name="Drula E."/>
            <person name="Courty P.E."/>
            <person name="Chicoki N."/>
            <person name="Fauchery L."/>
            <person name="Kohler A."/>
            <person name="Kuo A."/>
            <person name="LaButti K."/>
            <person name="Pangilinan J."/>
            <person name="Lipzen A."/>
            <person name="Riley R."/>
            <person name="Andreopoulos W."/>
            <person name="He G."/>
            <person name="Johnson J."/>
            <person name="Barry K.W."/>
            <person name="Grigoriev I.V."/>
            <person name="Nagy L."/>
            <person name="Hibbett D."/>
            <person name="Henrissat B."/>
            <person name="Matheny P.B."/>
            <person name="Labbe J."/>
            <person name="Martin A.F."/>
        </authorList>
    </citation>
    <scope>NUCLEOTIDE SEQUENCE</scope>
    <source>
        <strain evidence="1">BPL698</strain>
    </source>
</reference>
<evidence type="ECO:0000313" key="1">
    <source>
        <dbReference type="EMBL" id="KAI9510732.1"/>
    </source>
</evidence>
<gene>
    <name evidence="1" type="ORF">F5148DRAFT_1332188</name>
</gene>
<dbReference type="EMBL" id="JAGFNK010000035">
    <property type="protein sequence ID" value="KAI9510732.1"/>
    <property type="molecule type" value="Genomic_DNA"/>
</dbReference>
<dbReference type="Proteomes" id="UP001207468">
    <property type="component" value="Unassembled WGS sequence"/>
</dbReference>
<protein>
    <submittedName>
        <fullName evidence="1">Uncharacterized protein</fullName>
    </submittedName>
</protein>
<accession>A0ACC0UHZ7</accession>
<sequence>MASAFSSHSPSPIPAVAVVFDSSITLASEWHHVLHVYLPQLLHRLAGGTSSPHQLRLGIVTYGPPDCDGSPLFINRFFASGVPDELKEDPTRLAIGRTVTGGSLGMAALEGYAAAIEMFDNLKSGVNQKPLRPLTLNESRDKPKEEFSCYLWHFAAGQPDDAKHPYWNSSPALDNLTWTTVPAELKKRDINCSMLLVRPSPKFSELFSTMRDYYHGFLPALITPFYYRALRRHLNPEPQVPPTIPAKRPAETPAEQRSPGPKIVRPPSQTASPALAAAKRPIPQSSPLVPPAPAPAPPSSAFASPAPQASPPKPPSREPPESGVIDLTQPTPELAPASVQNRPLPSKPNPPQQAPSLPNLTRPPQPTQPPTQSPSLTTSQPQVQPPMQPQPQPPSQPPSLPLNLGQMANADVADLQAKLKQVEIRIIGMRNRQMEAAQAGRTEEAKQYDMTLAQQMAVYKKGLEFVMKVMQTKRFLASGQAQGSSQPHDSAPNSNTKPLPTPAVSATPQSTPSTSSQSAPQVATQWKPGIPMTPNTTYSSPMNGSNPAATEIPPQVGLGSVSVPDAHALSAAPQHGHSHSNSIGQQPPQITPAVAAAQMKKLAEQRGLAQNNQGLAVGGNSAGTNATAGPSTGGSFGDHQWSGTLMWQGTDTTRNEKKEVRAQVTATTSKGNPLTSTWPKGLSLAPAGPTVSMDEFQEWIRKTNPAIMQIHPAPGTDEHHYGQLVKLLRDKSYYAVAGWEIQGMNRPTMNILIAPFAQGLLGAVFPTTGMPPLPTSRLPQLDPAIRQVIFDKLPPNYRSLPEPQLSKTIMQIFVRQQHHFQAMQGMNIPMPNTGAIPQQQPQSQPQPQPQHRQPQHQQQQQQIAGSSPNNVGVNIPNTGSIFGKMGLKQGELNPFVPGSQANAIASGLLVQPTSLQHLQQHQQAHAQQQQQQQHQVQQNQQRTFLEVHRALNGGLGAGVGNSLGGALMNTGSANAGFGLSGALGPLSIGSIGPAGITGASNGLEMGGFRNGGNGMNGPASSLGLALNPPVSGASFGGLSTAGTGLDGRGESAVVGAATGPGGLAGVVGMGGMPPGSAGGVTLDMYQSFLHRRGEGGPGPGQ</sequence>
<comment type="caution">
    <text evidence="1">The sequence shown here is derived from an EMBL/GenBank/DDBJ whole genome shotgun (WGS) entry which is preliminary data.</text>
</comment>
<name>A0ACC0UHZ7_9AGAM</name>
<evidence type="ECO:0000313" key="2">
    <source>
        <dbReference type="Proteomes" id="UP001207468"/>
    </source>
</evidence>